<dbReference type="Proteomes" id="UP000554482">
    <property type="component" value="Unassembled WGS sequence"/>
</dbReference>
<feature type="domain" description="Amino acid transporter transmembrane" evidence="9">
    <location>
        <begin position="37"/>
        <end position="270"/>
    </location>
</feature>
<comment type="subcellular location">
    <subcellularLocation>
        <location evidence="1">Membrane</location>
    </subcellularLocation>
</comment>
<comment type="caution">
    <text evidence="10">The sequence shown here is derived from an EMBL/GenBank/DDBJ whole genome shotgun (WGS) entry which is preliminary data.</text>
</comment>
<dbReference type="OrthoDB" id="40134at2759"/>
<evidence type="ECO:0000256" key="4">
    <source>
        <dbReference type="ARBA" id="ARBA00022970"/>
    </source>
</evidence>
<organism evidence="10 11">
    <name type="scientific">Thalictrum thalictroides</name>
    <name type="common">Rue-anemone</name>
    <name type="synonym">Anemone thalictroides</name>
    <dbReference type="NCBI Taxonomy" id="46969"/>
    <lineage>
        <taxon>Eukaryota</taxon>
        <taxon>Viridiplantae</taxon>
        <taxon>Streptophyta</taxon>
        <taxon>Embryophyta</taxon>
        <taxon>Tracheophyta</taxon>
        <taxon>Spermatophyta</taxon>
        <taxon>Magnoliopsida</taxon>
        <taxon>Ranunculales</taxon>
        <taxon>Ranunculaceae</taxon>
        <taxon>Thalictroideae</taxon>
        <taxon>Thalictrum</taxon>
    </lineage>
</organism>
<evidence type="ECO:0000256" key="6">
    <source>
        <dbReference type="ARBA" id="ARBA00023136"/>
    </source>
</evidence>
<evidence type="ECO:0000256" key="7">
    <source>
        <dbReference type="SAM" id="MobiDB-lite"/>
    </source>
</evidence>
<feature type="compositionally biased region" description="Polar residues" evidence="7">
    <location>
        <begin position="1"/>
        <end position="17"/>
    </location>
</feature>
<feature type="transmembrane region" description="Helical" evidence="8">
    <location>
        <begin position="40"/>
        <end position="61"/>
    </location>
</feature>
<keyword evidence="5 8" id="KW-1133">Transmembrane helix</keyword>
<dbReference type="AlphaFoldDB" id="A0A7J6WS07"/>
<evidence type="ECO:0000256" key="8">
    <source>
        <dbReference type="SAM" id="Phobius"/>
    </source>
</evidence>
<evidence type="ECO:0000259" key="9">
    <source>
        <dbReference type="Pfam" id="PF01490"/>
    </source>
</evidence>
<keyword evidence="2" id="KW-0813">Transport</keyword>
<dbReference type="InterPro" id="IPR013057">
    <property type="entry name" value="AA_transpt_TM"/>
</dbReference>
<feature type="transmembrane region" description="Helical" evidence="8">
    <location>
        <begin position="68"/>
        <end position="86"/>
    </location>
</feature>
<feature type="transmembrane region" description="Helical" evidence="8">
    <location>
        <begin position="125"/>
        <end position="149"/>
    </location>
</feature>
<evidence type="ECO:0000256" key="2">
    <source>
        <dbReference type="ARBA" id="ARBA00022448"/>
    </source>
</evidence>
<feature type="transmembrane region" description="Helical" evidence="8">
    <location>
        <begin position="170"/>
        <end position="187"/>
    </location>
</feature>
<keyword evidence="11" id="KW-1185">Reference proteome</keyword>
<name>A0A7J6WS07_THATH</name>
<keyword evidence="4" id="KW-0029">Amino-acid transport</keyword>
<reference evidence="10 11" key="1">
    <citation type="submission" date="2020-06" db="EMBL/GenBank/DDBJ databases">
        <title>Transcriptomic and genomic resources for Thalictrum thalictroides and T. hernandezii: Facilitating candidate gene discovery in an emerging model plant lineage.</title>
        <authorList>
            <person name="Arias T."/>
            <person name="Riano-Pachon D.M."/>
            <person name="Di Stilio V.S."/>
        </authorList>
    </citation>
    <scope>NUCLEOTIDE SEQUENCE [LARGE SCALE GENOMIC DNA]</scope>
    <source>
        <strain evidence="11">cv. WT478/WT964</strain>
        <tissue evidence="10">Leaves</tissue>
    </source>
</reference>
<sequence>MSMEMQQRNGTSSTPVTMESGFDDKHLFDDDDKPKRTGTLLTAISHIITAVIGSGVLSLAWALAQLGWIAGPIALMAISVITLYSSSLLTDCYRSPDPITGRRNYTYMEAVKANLGGSKYKLCGIAQYGFFVAAAIAYTITASTSLAAIKRSNCFHKHGHSHGDECREKSYPFIIVFAVIEIILSQIPNFHKLSLLSIVAAIMSFAYAFIGLGLAAGKIAAGGNEVTTTLTGVRVGVEVGSNSQKLFRVFQAIGNIASAYFYSTVIIEIQA</sequence>
<dbReference type="GO" id="GO:0006865">
    <property type="term" value="P:amino acid transport"/>
    <property type="evidence" value="ECO:0007669"/>
    <property type="project" value="UniProtKB-KW"/>
</dbReference>
<dbReference type="GO" id="GO:0016020">
    <property type="term" value="C:membrane"/>
    <property type="evidence" value="ECO:0007669"/>
    <property type="project" value="UniProtKB-SubCell"/>
</dbReference>
<evidence type="ECO:0000313" key="10">
    <source>
        <dbReference type="EMBL" id="KAF5200164.1"/>
    </source>
</evidence>
<protein>
    <submittedName>
        <fullName evidence="10">Amino acid permease</fullName>
    </submittedName>
</protein>
<feature type="transmembrane region" description="Helical" evidence="8">
    <location>
        <begin position="193"/>
        <end position="215"/>
    </location>
</feature>
<evidence type="ECO:0000256" key="5">
    <source>
        <dbReference type="ARBA" id="ARBA00022989"/>
    </source>
</evidence>
<gene>
    <name evidence="10" type="ORF">FRX31_010249</name>
</gene>
<keyword evidence="6 8" id="KW-0472">Membrane</keyword>
<evidence type="ECO:0000313" key="11">
    <source>
        <dbReference type="Proteomes" id="UP000554482"/>
    </source>
</evidence>
<evidence type="ECO:0000256" key="1">
    <source>
        <dbReference type="ARBA" id="ARBA00004370"/>
    </source>
</evidence>
<feature type="region of interest" description="Disordered" evidence="7">
    <location>
        <begin position="1"/>
        <end position="30"/>
    </location>
</feature>
<proteinExistence type="predicted"/>
<dbReference type="EMBL" id="JABWDY010011085">
    <property type="protein sequence ID" value="KAF5200164.1"/>
    <property type="molecule type" value="Genomic_DNA"/>
</dbReference>
<evidence type="ECO:0000256" key="3">
    <source>
        <dbReference type="ARBA" id="ARBA00022692"/>
    </source>
</evidence>
<accession>A0A7J6WS07</accession>
<keyword evidence="3 8" id="KW-0812">Transmembrane</keyword>
<dbReference type="PANTHER" id="PTHR48017">
    <property type="entry name" value="OS05G0424000 PROTEIN-RELATED"/>
    <property type="match status" value="1"/>
</dbReference>
<dbReference type="Pfam" id="PF01490">
    <property type="entry name" value="Aa_trans"/>
    <property type="match status" value="1"/>
</dbReference>